<comment type="caution">
    <text evidence="3">The sequence shown here is derived from an EMBL/GenBank/DDBJ whole genome shotgun (WGS) entry which is preliminary data.</text>
</comment>
<organism evidence="3 4">
    <name type="scientific">Cervus elaphus hippelaphus</name>
    <name type="common">European red deer</name>
    <dbReference type="NCBI Taxonomy" id="46360"/>
    <lineage>
        <taxon>Eukaryota</taxon>
        <taxon>Metazoa</taxon>
        <taxon>Chordata</taxon>
        <taxon>Craniata</taxon>
        <taxon>Vertebrata</taxon>
        <taxon>Euteleostomi</taxon>
        <taxon>Mammalia</taxon>
        <taxon>Eutheria</taxon>
        <taxon>Laurasiatheria</taxon>
        <taxon>Artiodactyla</taxon>
        <taxon>Ruminantia</taxon>
        <taxon>Pecora</taxon>
        <taxon>Cervidae</taxon>
        <taxon>Cervinae</taxon>
        <taxon>Cervus</taxon>
    </lineage>
</organism>
<dbReference type="EMBL" id="MKHE01000019">
    <property type="protein sequence ID" value="OWK05659.1"/>
    <property type="molecule type" value="Genomic_DNA"/>
</dbReference>
<dbReference type="Proteomes" id="UP000242450">
    <property type="component" value="Chromosome 19"/>
</dbReference>
<sequence length="503" mass="57173">MEKLWLKKHRRTPLEQLQHMLPDTFIPQCKTIIEDIKMQSPALFLSIEELNIERPEPALKIVELDDTYEVEFEEPGNAVPYKVELADADSQQSHTFRDYQNAFLYENDIHQHHVFTKRKSDLFHLHLSNNSFFCKDNSKAGTSHADFDTFVDPDAYTPAIEKLEENSFFERNLKEEGIDIESNKKHDDSHITLESKDSLPSTDLEKPCIKEKLSQEDKKSLEFSNLHERPNFEDSKTTESPLLLQEVALRSKPITEQYQGLERFFVFDKNERLNLPPSHSLECSSSNTRITIAGDREWIPGHSVSACADNTVALGVLKFSQELSARRTQLKTGQISQRPSTANLPLSNSLKRSSSCFSSSHPRSRSAVAQSLSKAASEISEIEYIDGTDHDEPFLDDTDDQQTLDSLEKELNELRNLAEKLYSLTSEELPAFNNHLLNTSQTTLDFLKASGVRGLCGLEEQSSSEKDTGIQSLLTVSESSTDEEEEDFLDKQHVITLPWSKST</sequence>
<dbReference type="PANTHER" id="PTHR28634:SF1">
    <property type="entry name" value="ZINC FINGER B-BOX DOMAIN-CONTAINING PROTEIN 1"/>
    <property type="match status" value="1"/>
</dbReference>
<evidence type="ECO:0000313" key="4">
    <source>
        <dbReference type="Proteomes" id="UP000242450"/>
    </source>
</evidence>
<evidence type="ECO:0000256" key="1">
    <source>
        <dbReference type="SAM" id="Coils"/>
    </source>
</evidence>
<protein>
    <submittedName>
        <fullName evidence="3">Uncharacterized protein</fullName>
    </submittedName>
</protein>
<dbReference type="PANTHER" id="PTHR28634">
    <property type="entry name" value="ZINC FINGER B-BOX DOMAIN-CONTAINING PROTEIN 1"/>
    <property type="match status" value="1"/>
</dbReference>
<accession>A0A212CI15</accession>
<keyword evidence="1" id="KW-0175">Coiled coil</keyword>
<feature type="region of interest" description="Disordered" evidence="2">
    <location>
        <begin position="180"/>
        <end position="204"/>
    </location>
</feature>
<name>A0A212CI15_CEREH</name>
<reference evidence="3 4" key="1">
    <citation type="journal article" date="2018" name="Mol. Genet. Genomics">
        <title>The red deer Cervus elaphus genome CerEla1.0: sequencing, annotating, genes, and chromosomes.</title>
        <authorList>
            <person name="Bana N.A."/>
            <person name="Nyiri A."/>
            <person name="Nagy J."/>
            <person name="Frank K."/>
            <person name="Nagy T."/>
            <person name="Steger V."/>
            <person name="Schiller M."/>
            <person name="Lakatos P."/>
            <person name="Sugar L."/>
            <person name="Horn P."/>
            <person name="Barta E."/>
            <person name="Orosz L."/>
        </authorList>
    </citation>
    <scope>NUCLEOTIDE SEQUENCE [LARGE SCALE GENOMIC DNA]</scope>
    <source>
        <strain evidence="3">Hungarian</strain>
    </source>
</reference>
<dbReference type="AlphaFoldDB" id="A0A212CI15"/>
<keyword evidence="4" id="KW-1185">Reference proteome</keyword>
<feature type="compositionally biased region" description="Polar residues" evidence="2">
    <location>
        <begin position="330"/>
        <end position="346"/>
    </location>
</feature>
<evidence type="ECO:0000256" key="2">
    <source>
        <dbReference type="SAM" id="MobiDB-lite"/>
    </source>
</evidence>
<evidence type="ECO:0000313" key="3">
    <source>
        <dbReference type="EMBL" id="OWK05659.1"/>
    </source>
</evidence>
<feature type="coiled-coil region" evidence="1">
    <location>
        <begin position="397"/>
        <end position="427"/>
    </location>
</feature>
<dbReference type="OrthoDB" id="6226111at2759"/>
<feature type="region of interest" description="Disordered" evidence="2">
    <location>
        <begin position="330"/>
        <end position="350"/>
    </location>
</feature>
<proteinExistence type="predicted"/>
<gene>
    <name evidence="3" type="ORF">Celaphus_00012468</name>
</gene>
<feature type="non-terminal residue" evidence="3">
    <location>
        <position position="503"/>
    </location>
</feature>
<dbReference type="InterPro" id="IPR037688">
    <property type="entry name" value="ZBBX"/>
</dbReference>